<organism evidence="2 3">
    <name type="scientific">Phytophthora megakarya</name>
    <dbReference type="NCBI Taxonomy" id="4795"/>
    <lineage>
        <taxon>Eukaryota</taxon>
        <taxon>Sar</taxon>
        <taxon>Stramenopiles</taxon>
        <taxon>Oomycota</taxon>
        <taxon>Peronosporomycetes</taxon>
        <taxon>Peronosporales</taxon>
        <taxon>Peronosporaceae</taxon>
        <taxon>Phytophthora</taxon>
    </lineage>
</organism>
<dbReference type="OrthoDB" id="10304545at2759"/>
<dbReference type="EMBL" id="NBNE01001386">
    <property type="protein sequence ID" value="OWZ14227.1"/>
    <property type="molecule type" value="Genomic_DNA"/>
</dbReference>
<name>A0A225WB46_9STRA</name>
<protein>
    <submittedName>
        <fullName evidence="2">Uncharacterized protein</fullName>
    </submittedName>
</protein>
<dbReference type="Proteomes" id="UP000198211">
    <property type="component" value="Unassembled WGS sequence"/>
</dbReference>
<dbReference type="AlphaFoldDB" id="A0A225WB46"/>
<reference evidence="3" key="1">
    <citation type="submission" date="2017-03" db="EMBL/GenBank/DDBJ databases">
        <title>Phytopthora megakarya and P. palmivora, two closely related causual agents of cacao black pod achieved similar genome size and gene model numbers by different mechanisms.</title>
        <authorList>
            <person name="Ali S."/>
            <person name="Shao J."/>
            <person name="Larry D.J."/>
            <person name="Kronmiller B."/>
            <person name="Shen D."/>
            <person name="Strem M.D."/>
            <person name="Melnick R.L."/>
            <person name="Guiltinan M.J."/>
            <person name="Tyler B.M."/>
            <person name="Meinhardt L.W."/>
            <person name="Bailey B.A."/>
        </authorList>
    </citation>
    <scope>NUCLEOTIDE SEQUENCE [LARGE SCALE GENOMIC DNA]</scope>
    <source>
        <strain evidence="3">zdho120</strain>
    </source>
</reference>
<accession>A0A225WB46</accession>
<feature type="region of interest" description="Disordered" evidence="1">
    <location>
        <begin position="142"/>
        <end position="163"/>
    </location>
</feature>
<comment type="caution">
    <text evidence="2">The sequence shown here is derived from an EMBL/GenBank/DDBJ whole genome shotgun (WGS) entry which is preliminary data.</text>
</comment>
<proteinExistence type="predicted"/>
<evidence type="ECO:0000256" key="1">
    <source>
        <dbReference type="SAM" id="MobiDB-lite"/>
    </source>
</evidence>
<keyword evidence="3" id="KW-1185">Reference proteome</keyword>
<evidence type="ECO:0000313" key="2">
    <source>
        <dbReference type="EMBL" id="OWZ14227.1"/>
    </source>
</evidence>
<evidence type="ECO:0000313" key="3">
    <source>
        <dbReference type="Proteomes" id="UP000198211"/>
    </source>
</evidence>
<sequence length="163" mass="18403">MRLTSSTPTRAFTTSAQHLHPSATDTLDPTTAKELSVTKAHDSLTHPVFWDKLCADTKELMRSHMSYDEALAAARTDAEIHSHLDVRHLVYMLLPPWVKYIPCWCYKEAESKLYKTLTSGERKDIEDDAVKIMAALYDSVMEGDDDEGRDATFSPAEDNQNKP</sequence>
<gene>
    <name evidence="2" type="ORF">PHMEG_00012319</name>
</gene>
<feature type="region of interest" description="Disordered" evidence="1">
    <location>
        <begin position="1"/>
        <end position="28"/>
    </location>
</feature>